<dbReference type="AlphaFoldDB" id="A0A328TPP1"/>
<feature type="non-terminal residue" evidence="2">
    <location>
        <position position="98"/>
    </location>
</feature>
<evidence type="ECO:0000259" key="1">
    <source>
        <dbReference type="Pfam" id="PF01515"/>
    </source>
</evidence>
<keyword evidence="2" id="KW-0808">Transferase</keyword>
<dbReference type="GO" id="GO:0016746">
    <property type="term" value="F:acyltransferase activity"/>
    <property type="evidence" value="ECO:0007669"/>
    <property type="project" value="InterPro"/>
</dbReference>
<organism evidence="2 3">
    <name type="scientific">Candidatus Erwinia dacicola</name>
    <dbReference type="NCBI Taxonomy" id="252393"/>
    <lineage>
        <taxon>Bacteria</taxon>
        <taxon>Pseudomonadati</taxon>
        <taxon>Pseudomonadota</taxon>
        <taxon>Gammaproteobacteria</taxon>
        <taxon>Enterobacterales</taxon>
        <taxon>Erwiniaceae</taxon>
        <taxon>Erwinia</taxon>
    </lineage>
</organism>
<dbReference type="Gene3D" id="3.40.50.10750">
    <property type="entry name" value="Isocitrate/Isopropylmalate dehydrogenase-like"/>
    <property type="match status" value="1"/>
</dbReference>
<evidence type="ECO:0000313" key="2">
    <source>
        <dbReference type="EMBL" id="RAP69826.1"/>
    </source>
</evidence>
<dbReference type="InterPro" id="IPR042112">
    <property type="entry name" value="P_AcTrfase_dom2"/>
</dbReference>
<accession>A0A328TPP1</accession>
<proteinExistence type="predicted"/>
<feature type="domain" description="Phosphate acetyl/butaryl transferase" evidence="1">
    <location>
        <begin position="1"/>
        <end position="53"/>
    </location>
</feature>
<dbReference type="SUPFAM" id="SSF53659">
    <property type="entry name" value="Isocitrate/Isopropylmalate dehydrogenase-like"/>
    <property type="match status" value="1"/>
</dbReference>
<dbReference type="Pfam" id="PF01515">
    <property type="entry name" value="PTA_PTB"/>
    <property type="match status" value="1"/>
</dbReference>
<comment type="caution">
    <text evidence="2">The sequence shown here is derived from an EMBL/GenBank/DDBJ whole genome shotgun (WGS) entry which is preliminary data.</text>
</comment>
<dbReference type="Proteomes" id="UP000244334">
    <property type="component" value="Unassembled WGS sequence"/>
</dbReference>
<evidence type="ECO:0000313" key="3">
    <source>
        <dbReference type="Proteomes" id="UP000244334"/>
    </source>
</evidence>
<dbReference type="InterPro" id="IPR002505">
    <property type="entry name" value="PTA_PTB"/>
</dbReference>
<gene>
    <name evidence="2" type="ORF">ACZ87_03379</name>
</gene>
<dbReference type="EMBL" id="LJAM02000569">
    <property type="protein sequence ID" value="RAP69826.1"/>
    <property type="molecule type" value="Genomic_DNA"/>
</dbReference>
<name>A0A328TPP1_9GAMM</name>
<keyword evidence="3" id="KW-1185">Reference proteome</keyword>
<sequence length="98" mass="10760">MAAKTVRRFGIEPKVALLSHSSFGASDAPAVRKMCETLALVKVKVRAPDLDAVVERDCVTDVLIAAQQRDNSGGNFGRVFRKDLLRQINTAFTSDQRN</sequence>
<reference evidence="2" key="1">
    <citation type="submission" date="2018-04" db="EMBL/GenBank/DDBJ databases">
        <title>Genomes of the Obligate Erwinia dacicola and Facultative Enterobacter sp. OLF Endosymbionts of the Olive Fruit fly, Bactrocera oleae.</title>
        <authorList>
            <person name="Estes A.M."/>
            <person name="Hearn D.J."/>
            <person name="Agarwal S."/>
            <person name="Pierson E.A."/>
            <person name="Dunning-Hotopp J.C."/>
        </authorList>
    </citation>
    <scope>NUCLEOTIDE SEQUENCE [LARGE SCALE GENOMIC DNA]</scope>
    <source>
        <strain evidence="2">Oroville</strain>
    </source>
</reference>
<protein>
    <submittedName>
        <fullName evidence="2">Phosphate acetyl/butaryl transferase family protein</fullName>
    </submittedName>
</protein>